<name>A0A6J4QSS8_9ACTN</name>
<feature type="non-terminal residue" evidence="2">
    <location>
        <position position="115"/>
    </location>
</feature>
<dbReference type="AlphaFoldDB" id="A0A6J4QSS8"/>
<sequence>AVANLPARRPARLDRSGARQVVAVDPRRPLRPPTTVQRAAPRDPRRHAEVPCPSTQAPRAQRDDRPHGARHPTFRRGVQPHRARPRPRRTARGARPVGNRQHRGRAPSAHAVRRL</sequence>
<proteinExistence type="predicted"/>
<feature type="compositionally biased region" description="Basic residues" evidence="1">
    <location>
        <begin position="100"/>
        <end position="115"/>
    </location>
</feature>
<feature type="region of interest" description="Disordered" evidence="1">
    <location>
        <begin position="1"/>
        <end position="115"/>
    </location>
</feature>
<gene>
    <name evidence="2" type="ORF">AVDCRST_MAG01-01-4956</name>
</gene>
<evidence type="ECO:0000313" key="2">
    <source>
        <dbReference type="EMBL" id="CAA9454159.1"/>
    </source>
</evidence>
<evidence type="ECO:0000256" key="1">
    <source>
        <dbReference type="SAM" id="MobiDB-lite"/>
    </source>
</evidence>
<dbReference type="EMBL" id="CADCUW010000647">
    <property type="protein sequence ID" value="CAA9454159.1"/>
    <property type="molecule type" value="Genomic_DNA"/>
</dbReference>
<feature type="non-terminal residue" evidence="2">
    <location>
        <position position="1"/>
    </location>
</feature>
<feature type="compositionally biased region" description="Basic residues" evidence="1">
    <location>
        <begin position="68"/>
        <end position="92"/>
    </location>
</feature>
<feature type="compositionally biased region" description="Basic and acidic residues" evidence="1">
    <location>
        <begin position="40"/>
        <end position="49"/>
    </location>
</feature>
<reference evidence="2" key="1">
    <citation type="submission" date="2020-02" db="EMBL/GenBank/DDBJ databases">
        <authorList>
            <person name="Meier V. D."/>
        </authorList>
    </citation>
    <scope>NUCLEOTIDE SEQUENCE</scope>
    <source>
        <strain evidence="2">AVDCRST_MAG01</strain>
    </source>
</reference>
<accession>A0A6J4QSS8</accession>
<organism evidence="2">
    <name type="scientific">uncultured Rubrobacteraceae bacterium</name>
    <dbReference type="NCBI Taxonomy" id="349277"/>
    <lineage>
        <taxon>Bacteria</taxon>
        <taxon>Bacillati</taxon>
        <taxon>Actinomycetota</taxon>
        <taxon>Rubrobacteria</taxon>
        <taxon>Rubrobacterales</taxon>
        <taxon>Rubrobacteraceae</taxon>
        <taxon>environmental samples</taxon>
    </lineage>
</organism>
<protein>
    <submittedName>
        <fullName evidence="2">Transcriptional regulator, HxlR family</fullName>
    </submittedName>
</protein>